<sequence length="485" mass="53620">MRDAEITQSSSSTESFGDGSGVPVGEATWDESVKAVIEGSDSENEIQFVETDSKDSDLSTCTTSSETKCSINESLTSEENENYLSSVKEKDKEEISDLGAKTEKNIVKNDRLSRAAPVGLDEFKSKATSPKGKPVTGLSSGVIPRVEAGGTEYNYASASKGAKVLAFNKEAKGASNILGKDKDKYLRNPCSAEGKFVVIELSEETLVDAIEIANFEHYSSNLREFVLLGSLVYPTDKWVDLGNFTADNVKHAQRFTIKEPKWVRYLKLNLLNHYGAEFYCTLSSVGIYGVDAVERMVEDLISVHDNQFGSEELNSKQGPIPPQPEQPVQGDDYHRNIDFEVDNESGSENHSVKREVLKNNGRNPVPDVPPQPVGRMPGDTALKILLQKVRSMDLSLSVLERYLEELNSRYGKIFNELDDEIAAKDVLLEKHREDIKNLVDSKEVMAKDLADLIGWKSLVSLQLDNLVRDNAILSSVVPNMVTKNL</sequence>
<evidence type="ECO:0000256" key="9">
    <source>
        <dbReference type="ARBA" id="ARBA00054046"/>
    </source>
</evidence>
<feature type="region of interest" description="Disordered" evidence="10">
    <location>
        <begin position="311"/>
        <end position="376"/>
    </location>
</feature>
<dbReference type="Gene3D" id="2.60.120.260">
    <property type="entry name" value="Galactose-binding domain-like"/>
    <property type="match status" value="1"/>
</dbReference>
<comment type="function">
    <text evidence="9">Encodes a member of the mid-SUN subfamily of SUN-domain proteins that is localized to both the nuclear envelope and the ER. It is involved in early seed development and nuclear morphology. [TAIR].</text>
</comment>
<dbReference type="EMBL" id="MVGT01002027">
    <property type="protein sequence ID" value="OVA10199.1"/>
    <property type="molecule type" value="Genomic_DNA"/>
</dbReference>
<evidence type="ECO:0000256" key="6">
    <source>
        <dbReference type="ARBA" id="ARBA00023054"/>
    </source>
</evidence>
<dbReference type="FunCoup" id="A0A200QIE5">
    <property type="interactions" value="298"/>
</dbReference>
<dbReference type="InterPro" id="IPR045120">
    <property type="entry name" value="Suco/Slp1-like"/>
</dbReference>
<protein>
    <submittedName>
        <fullName evidence="12">Sad1/UNC-like</fullName>
    </submittedName>
</protein>
<dbReference type="STRING" id="56857.A0A200QIE5"/>
<dbReference type="Proteomes" id="UP000195402">
    <property type="component" value="Unassembled WGS sequence"/>
</dbReference>
<dbReference type="OrthoDB" id="266334at2759"/>
<dbReference type="GO" id="GO:0034975">
    <property type="term" value="P:protein folding in endoplasmic reticulum"/>
    <property type="evidence" value="ECO:0007669"/>
    <property type="project" value="TreeGrafter"/>
</dbReference>
<keyword evidence="4" id="KW-0256">Endoplasmic reticulum</keyword>
<dbReference type="InParanoid" id="A0A200QIE5"/>
<evidence type="ECO:0000256" key="10">
    <source>
        <dbReference type="SAM" id="MobiDB-lite"/>
    </source>
</evidence>
<organism evidence="12 13">
    <name type="scientific">Macleaya cordata</name>
    <name type="common">Five-seeded plume-poppy</name>
    <name type="synonym">Bocconia cordata</name>
    <dbReference type="NCBI Taxonomy" id="56857"/>
    <lineage>
        <taxon>Eukaryota</taxon>
        <taxon>Viridiplantae</taxon>
        <taxon>Streptophyta</taxon>
        <taxon>Embryophyta</taxon>
        <taxon>Tracheophyta</taxon>
        <taxon>Spermatophyta</taxon>
        <taxon>Magnoliopsida</taxon>
        <taxon>Ranunculales</taxon>
        <taxon>Papaveraceae</taxon>
        <taxon>Papaveroideae</taxon>
        <taxon>Macleaya</taxon>
    </lineage>
</organism>
<dbReference type="InterPro" id="IPR012919">
    <property type="entry name" value="SUN_dom"/>
</dbReference>
<feature type="region of interest" description="Disordered" evidence="10">
    <location>
        <begin position="1"/>
        <end position="64"/>
    </location>
</feature>
<feature type="domain" description="SUN" evidence="11">
    <location>
        <begin position="124"/>
        <end position="292"/>
    </location>
</feature>
<keyword evidence="7" id="KW-0472">Membrane</keyword>
<evidence type="ECO:0000256" key="1">
    <source>
        <dbReference type="ARBA" id="ARBA00004232"/>
    </source>
</evidence>
<evidence type="ECO:0000259" key="11">
    <source>
        <dbReference type="PROSITE" id="PS51469"/>
    </source>
</evidence>
<dbReference type="InterPro" id="IPR008979">
    <property type="entry name" value="Galactose-bd-like_sf"/>
</dbReference>
<dbReference type="AlphaFoldDB" id="A0A200QIE5"/>
<dbReference type="OMA" id="MKEPVDQ"/>
<evidence type="ECO:0000256" key="3">
    <source>
        <dbReference type="ARBA" id="ARBA00022692"/>
    </source>
</evidence>
<proteinExistence type="predicted"/>
<dbReference type="FunFam" id="2.60.120.260:FF:000062">
    <property type="entry name" value="Galactose-binding protein isoform 3"/>
    <property type="match status" value="1"/>
</dbReference>
<reference evidence="12 13" key="1">
    <citation type="journal article" date="2017" name="Mol. Plant">
        <title>The Genome of Medicinal Plant Macleaya cordata Provides New Insights into Benzylisoquinoline Alkaloids Metabolism.</title>
        <authorList>
            <person name="Liu X."/>
            <person name="Liu Y."/>
            <person name="Huang P."/>
            <person name="Ma Y."/>
            <person name="Qing Z."/>
            <person name="Tang Q."/>
            <person name="Cao H."/>
            <person name="Cheng P."/>
            <person name="Zheng Y."/>
            <person name="Yuan Z."/>
            <person name="Zhou Y."/>
            <person name="Liu J."/>
            <person name="Tang Z."/>
            <person name="Zhuo Y."/>
            <person name="Zhang Y."/>
            <person name="Yu L."/>
            <person name="Huang J."/>
            <person name="Yang P."/>
            <person name="Peng Q."/>
            <person name="Zhang J."/>
            <person name="Jiang W."/>
            <person name="Zhang Z."/>
            <person name="Lin K."/>
            <person name="Ro D.K."/>
            <person name="Chen X."/>
            <person name="Xiong X."/>
            <person name="Shang Y."/>
            <person name="Huang S."/>
            <person name="Zeng J."/>
        </authorList>
    </citation>
    <scope>NUCLEOTIDE SEQUENCE [LARGE SCALE GENOMIC DNA]</scope>
    <source>
        <strain evidence="13">cv. BLH2017</strain>
        <tissue evidence="12">Root</tissue>
    </source>
</reference>
<gene>
    <name evidence="12" type="ORF">BVC80_1595g1</name>
</gene>
<evidence type="ECO:0000256" key="2">
    <source>
        <dbReference type="ARBA" id="ARBA00004477"/>
    </source>
</evidence>
<keyword evidence="6" id="KW-0175">Coiled coil</keyword>
<keyword evidence="8" id="KW-0539">Nucleus</keyword>
<keyword evidence="3" id="KW-0812">Transmembrane</keyword>
<evidence type="ECO:0000256" key="8">
    <source>
        <dbReference type="ARBA" id="ARBA00023242"/>
    </source>
</evidence>
<comment type="caution">
    <text evidence="12">The sequence shown here is derived from an EMBL/GenBank/DDBJ whole genome shotgun (WGS) entry which is preliminary data.</text>
</comment>
<dbReference type="GO" id="GO:0031965">
    <property type="term" value="C:nuclear membrane"/>
    <property type="evidence" value="ECO:0007669"/>
    <property type="project" value="UniProtKB-SubCell"/>
</dbReference>
<dbReference type="PANTHER" id="PTHR12953:SF7">
    <property type="entry name" value="SUN DOMAIN-CONTAINING PROTEIN"/>
    <property type="match status" value="1"/>
</dbReference>
<keyword evidence="5" id="KW-1133">Transmembrane helix</keyword>
<dbReference type="Pfam" id="PF07738">
    <property type="entry name" value="Sad1_UNC"/>
    <property type="match status" value="1"/>
</dbReference>
<dbReference type="GO" id="GO:0005789">
    <property type="term" value="C:endoplasmic reticulum membrane"/>
    <property type="evidence" value="ECO:0007669"/>
    <property type="project" value="UniProtKB-SubCell"/>
</dbReference>
<evidence type="ECO:0000313" key="12">
    <source>
        <dbReference type="EMBL" id="OVA10199.1"/>
    </source>
</evidence>
<evidence type="ECO:0000256" key="7">
    <source>
        <dbReference type="ARBA" id="ARBA00023136"/>
    </source>
</evidence>
<comment type="subcellular location">
    <subcellularLocation>
        <location evidence="2">Endoplasmic reticulum membrane</location>
        <topology evidence="2">Multi-pass membrane protein</topology>
    </subcellularLocation>
    <subcellularLocation>
        <location evidence="1">Nucleus membrane</location>
        <topology evidence="1">Multi-pass membrane protein</topology>
    </subcellularLocation>
</comment>
<dbReference type="SUPFAM" id="SSF49785">
    <property type="entry name" value="Galactose-binding domain-like"/>
    <property type="match status" value="1"/>
</dbReference>
<accession>A0A200QIE5</accession>
<name>A0A200QIE5_MACCD</name>
<evidence type="ECO:0000256" key="5">
    <source>
        <dbReference type="ARBA" id="ARBA00022989"/>
    </source>
</evidence>
<evidence type="ECO:0000256" key="4">
    <source>
        <dbReference type="ARBA" id="ARBA00022824"/>
    </source>
</evidence>
<keyword evidence="13" id="KW-1185">Reference proteome</keyword>
<evidence type="ECO:0000313" key="13">
    <source>
        <dbReference type="Proteomes" id="UP000195402"/>
    </source>
</evidence>
<dbReference type="PROSITE" id="PS51469">
    <property type="entry name" value="SUN"/>
    <property type="match status" value="1"/>
</dbReference>
<dbReference type="PANTHER" id="PTHR12953">
    <property type="entry name" value="MEMBRANE PROTEIN CH1 RELATED"/>
    <property type="match status" value="1"/>
</dbReference>